<evidence type="ECO:0000256" key="6">
    <source>
        <dbReference type="ARBA" id="ARBA00023002"/>
    </source>
</evidence>
<gene>
    <name evidence="12" type="primary">korB</name>
    <name evidence="12" type="ORF">CLVI_25030</name>
</gene>
<evidence type="ECO:0000313" key="12">
    <source>
        <dbReference type="EMBL" id="PRR81476.1"/>
    </source>
</evidence>
<dbReference type="SUPFAM" id="SSF52518">
    <property type="entry name" value="Thiamin diphosphate-binding fold (THDP-binding)"/>
    <property type="match status" value="1"/>
</dbReference>
<dbReference type="NCBIfam" id="TIGR02177">
    <property type="entry name" value="PorB_KorB"/>
    <property type="match status" value="1"/>
</dbReference>
<proteinExistence type="predicted"/>
<comment type="caution">
    <text evidence="12">The sequence shown here is derived from an EMBL/GenBank/DDBJ whole genome shotgun (WGS) entry which is preliminary data.</text>
</comment>
<keyword evidence="6 12" id="KW-0560">Oxidoreductase</keyword>
<dbReference type="GO" id="GO:0045333">
    <property type="term" value="P:cellular respiration"/>
    <property type="evidence" value="ECO:0007669"/>
    <property type="project" value="UniProtKB-ARBA"/>
</dbReference>
<dbReference type="Pfam" id="PF12367">
    <property type="entry name" value="PFO_beta_C"/>
    <property type="match status" value="1"/>
</dbReference>
<protein>
    <submittedName>
        <fullName evidence="12">2-oxoglutarate oxidoreductase subunit KorB</fullName>
        <ecNumber evidence="12">1.2.-.-</ecNumber>
    </submittedName>
</protein>
<sequence length="283" mass="31386">MSDCKICTSETAWCPGCGDINILDTLKESLIELNKLPHQVLIVGGIGQAAKTAQYINTNGFCGLHGRSLPPAVAAKIANKDLTVVVDTGDGDSYGEGGNHFIHNIRRNVDITHFVHDNQIYGLTKGQASPTSDFGHVTEVQPFGSNNIPMNPVLLAITLGAGFVARAFSSDKEGLKEIMKQAINHKGYALVDILQPCISFNKINTYMWYKKRVYNLEDGYDPTNKLKAMEKAMEWGDKIPLGILYQEEKEDFHDKIDFLKNGPALVNSEFDLEKIKSFMKDFQ</sequence>
<dbReference type="AlphaFoldDB" id="A0A2T0BC50"/>
<keyword evidence="8" id="KW-0411">Iron-sulfur</keyword>
<name>A0A2T0BC50_9CLOT</name>
<dbReference type="EMBL" id="PVXQ01000029">
    <property type="protein sequence ID" value="PRR81476.1"/>
    <property type="molecule type" value="Genomic_DNA"/>
</dbReference>
<comment type="cofactor">
    <cofactor evidence="3">
        <name>[4Fe-4S] cluster</name>
        <dbReference type="ChEBI" id="CHEBI:49883"/>
    </cofactor>
</comment>
<dbReference type="CDD" id="cd03375">
    <property type="entry name" value="TPP_OGFOR"/>
    <property type="match status" value="1"/>
</dbReference>
<dbReference type="Proteomes" id="UP000239471">
    <property type="component" value="Unassembled WGS sequence"/>
</dbReference>
<keyword evidence="7" id="KW-0408">Iron</keyword>
<dbReference type="InterPro" id="IPR011766">
    <property type="entry name" value="TPP_enzyme_TPP-bd"/>
</dbReference>
<evidence type="ECO:0000259" key="11">
    <source>
        <dbReference type="Pfam" id="PF12367"/>
    </source>
</evidence>
<dbReference type="PANTHER" id="PTHR48084:SF4">
    <property type="entry name" value="2-OXOGLUTARATE OXIDOREDUCTASE SUBUNIT KORB"/>
    <property type="match status" value="1"/>
</dbReference>
<dbReference type="Pfam" id="PF02775">
    <property type="entry name" value="TPP_enzyme_C"/>
    <property type="match status" value="1"/>
</dbReference>
<evidence type="ECO:0000256" key="9">
    <source>
        <dbReference type="ARBA" id="ARBA00023052"/>
    </source>
</evidence>
<feature type="domain" description="Thiamine pyrophosphate enzyme TPP-binding" evidence="10">
    <location>
        <begin position="50"/>
        <end position="193"/>
    </location>
</feature>
<keyword evidence="9" id="KW-0786">Thiamine pyrophosphate</keyword>
<organism evidence="12 13">
    <name type="scientific">Clostridium vincentii</name>
    <dbReference type="NCBI Taxonomy" id="52704"/>
    <lineage>
        <taxon>Bacteria</taxon>
        <taxon>Bacillati</taxon>
        <taxon>Bacillota</taxon>
        <taxon>Clostridia</taxon>
        <taxon>Eubacteriales</taxon>
        <taxon>Clostridiaceae</taxon>
        <taxon>Clostridium</taxon>
    </lineage>
</organism>
<keyword evidence="5" id="KW-0460">Magnesium</keyword>
<evidence type="ECO:0000256" key="8">
    <source>
        <dbReference type="ARBA" id="ARBA00023014"/>
    </source>
</evidence>
<dbReference type="GO" id="GO:0030976">
    <property type="term" value="F:thiamine pyrophosphate binding"/>
    <property type="evidence" value="ECO:0007669"/>
    <property type="project" value="InterPro"/>
</dbReference>
<dbReference type="OrthoDB" id="9775140at2"/>
<dbReference type="EC" id="1.2.-.-" evidence="12"/>
<comment type="cofactor">
    <cofactor evidence="1">
        <name>Mg(2+)</name>
        <dbReference type="ChEBI" id="CHEBI:18420"/>
    </cofactor>
</comment>
<evidence type="ECO:0000256" key="1">
    <source>
        <dbReference type="ARBA" id="ARBA00001946"/>
    </source>
</evidence>
<evidence type="ECO:0000256" key="2">
    <source>
        <dbReference type="ARBA" id="ARBA00001964"/>
    </source>
</evidence>
<accession>A0A2T0BC50</accession>
<dbReference type="InterPro" id="IPR011896">
    <property type="entry name" value="OFOB"/>
</dbReference>
<dbReference type="GO" id="GO:0046872">
    <property type="term" value="F:metal ion binding"/>
    <property type="evidence" value="ECO:0007669"/>
    <property type="project" value="UniProtKB-KW"/>
</dbReference>
<keyword evidence="4" id="KW-0479">Metal-binding</keyword>
<evidence type="ECO:0000256" key="5">
    <source>
        <dbReference type="ARBA" id="ARBA00022842"/>
    </source>
</evidence>
<evidence type="ECO:0000259" key="10">
    <source>
        <dbReference type="Pfam" id="PF02775"/>
    </source>
</evidence>
<reference evidence="12 13" key="1">
    <citation type="submission" date="2018-03" db="EMBL/GenBank/DDBJ databases">
        <title>Genome sequence of Clostridium vincentii DSM 10228.</title>
        <authorList>
            <person name="Poehlein A."/>
            <person name="Daniel R."/>
        </authorList>
    </citation>
    <scope>NUCLEOTIDE SEQUENCE [LARGE SCALE GENOMIC DNA]</scope>
    <source>
        <strain evidence="12 13">DSM 10228</strain>
    </source>
</reference>
<evidence type="ECO:0000256" key="3">
    <source>
        <dbReference type="ARBA" id="ARBA00001966"/>
    </source>
</evidence>
<dbReference type="InterPro" id="IPR029061">
    <property type="entry name" value="THDP-binding"/>
</dbReference>
<dbReference type="GO" id="GO:0051536">
    <property type="term" value="F:iron-sulfur cluster binding"/>
    <property type="evidence" value="ECO:0007669"/>
    <property type="project" value="UniProtKB-KW"/>
</dbReference>
<comment type="cofactor">
    <cofactor evidence="2">
        <name>thiamine diphosphate</name>
        <dbReference type="ChEBI" id="CHEBI:58937"/>
    </cofactor>
</comment>
<dbReference type="PANTHER" id="PTHR48084">
    <property type="entry name" value="2-OXOGLUTARATE OXIDOREDUCTASE SUBUNIT KORB-RELATED"/>
    <property type="match status" value="1"/>
</dbReference>
<dbReference type="RefSeq" id="WP_106060434.1">
    <property type="nucleotide sequence ID" value="NZ_PVXQ01000029.1"/>
</dbReference>
<dbReference type="GO" id="GO:0016625">
    <property type="term" value="F:oxidoreductase activity, acting on the aldehyde or oxo group of donors, iron-sulfur protein as acceptor"/>
    <property type="evidence" value="ECO:0007669"/>
    <property type="project" value="UniProtKB-ARBA"/>
</dbReference>
<dbReference type="InterPro" id="IPR032686">
    <property type="entry name" value="PFO_beta_C"/>
</dbReference>
<evidence type="ECO:0000256" key="7">
    <source>
        <dbReference type="ARBA" id="ARBA00023004"/>
    </source>
</evidence>
<dbReference type="InterPro" id="IPR051457">
    <property type="entry name" value="2-oxoacid:Fd_oxidoreductase"/>
</dbReference>
<evidence type="ECO:0000256" key="4">
    <source>
        <dbReference type="ARBA" id="ARBA00022723"/>
    </source>
</evidence>
<keyword evidence="13" id="KW-1185">Reference proteome</keyword>
<dbReference type="Gene3D" id="3.40.50.970">
    <property type="match status" value="1"/>
</dbReference>
<evidence type="ECO:0000313" key="13">
    <source>
        <dbReference type="Proteomes" id="UP000239471"/>
    </source>
</evidence>
<feature type="domain" description="Pyruvate ferredoxin oxidoreductase beta subunit C-terminal" evidence="11">
    <location>
        <begin position="197"/>
        <end position="260"/>
    </location>
</feature>